<dbReference type="Gene3D" id="2.60.40.10">
    <property type="entry name" value="Immunoglobulins"/>
    <property type="match status" value="1"/>
</dbReference>
<dbReference type="InterPro" id="IPR008964">
    <property type="entry name" value="Invasin/intimin_cell_adhesion"/>
</dbReference>
<protein>
    <submittedName>
        <fullName evidence="1">HAD superfamily phosphohydrolase</fullName>
    </submittedName>
</protein>
<dbReference type="EMBL" id="JANUCP010000001">
    <property type="protein sequence ID" value="MCS3918462.1"/>
    <property type="molecule type" value="Genomic_DNA"/>
</dbReference>
<gene>
    <name evidence="1" type="ORF">M2350_000859</name>
</gene>
<reference evidence="1 2" key="1">
    <citation type="submission" date="2022-08" db="EMBL/GenBank/DDBJ databases">
        <title>Bacterial and archaeal communities from various locations to study Microbial Dark Matter (Phase II).</title>
        <authorList>
            <person name="Stepanauskas R."/>
        </authorList>
    </citation>
    <scope>NUCLEOTIDE SEQUENCE [LARGE SCALE GENOMIC DNA]</scope>
    <source>
        <strain evidence="1 2">PD1</strain>
    </source>
</reference>
<accession>A0ABT2EKJ1</accession>
<proteinExistence type="predicted"/>
<organism evidence="1 2">
    <name type="scientific">Candidatus Fervidibacter sacchari</name>
    <dbReference type="NCBI Taxonomy" id="1448929"/>
    <lineage>
        <taxon>Bacteria</taxon>
        <taxon>Candidatus Fervidibacterota</taxon>
        <taxon>Candidatus Fervidibacter</taxon>
    </lineage>
</organism>
<comment type="caution">
    <text evidence="1">The sequence shown here is derived from an EMBL/GenBank/DDBJ whole genome shotgun (WGS) entry which is preliminary data.</text>
</comment>
<name>A0ABT2EKJ1_9BACT</name>
<sequence>MEAGVYWIELVIDDDVNPDFDASPQKVECEKCTVDSNDDDPAVRDWLKVIVIPVNVQLFIHPDEPSILSADDGEAFIVVGVWVYDPNHPDEWVEAEDGSEIRWEITEGNEGIISPTISYTRNGHAVTKLTTNRVAGNRYQVKATLTKLVYKGVVYHLRLSITTDVITVVPGRANQATLHLDRLNLPADERSIASVQVTFQDTWGNLVEDSSPVFFSLKGFSSLIGGDSAYTTKGSAQNQTRAGFLPSIYGIVATASTDEGTAEGEKLEVELDDVREVRSLSLIPLRVEVMVEKPILTVGNGERTTVIAKVTDIFGRPVLDGTPVYWFSSAGSVTPRETMTSNGIAIATLSTASNSPLLHERFADGMSVEEKVLVTATVPGNFVGCAEVIFARNPNHLTVRPRHILLAGDVIGRGLINEQGNILPEGYEQVEEVFWVGEEGIERQVNIPYYASTILDIWGYPNERVKVQVFSDLVALLDGMEVKSEVTIQLNEEGYGKVILVSTGKLSVLEADVEVIVTSEPSQPFAPLIAANRQGKAVIRLTFKSVFARLLGLAWRLTGWRGVGRALASVLGIGDVFTILYEVGKILPGGEKPDWVNVGFAAASLLTSASSVTGVGAFFEVLVNIADLLQRAFKRLGGVRGINFAAKLTKVFQELLGKWDESKGIAVAKLLDGLMSVDDETIGVVSRIVGNECFEHLMKISQKLEVAQLKSLMEKLKAIGEAHGDEIARRVLSVLWELDEAVVKELVTSLTAMENIAIILKGGKIRNAVQLQDVLGQQKLFTETYTRVRFLEELAAIANAENLNGVLKEMTKKVYGFQKGALYEVHVGYWLQEEGKYGKVLRFREGLYLEANESMTGKPYKTDIDIVLEGNIFVQAKAGPVRLPLDKEKFNREIRDYWRPMIEAYKSKGASKIIFVFGDYVDERLVKFLEKQGVIVKMLPYLR</sequence>
<dbReference type="SUPFAM" id="SSF49373">
    <property type="entry name" value="Invasin/intimin cell-adhesion fragments"/>
    <property type="match status" value="1"/>
</dbReference>
<dbReference type="Proteomes" id="UP001204798">
    <property type="component" value="Unassembled WGS sequence"/>
</dbReference>
<dbReference type="InterPro" id="IPR013783">
    <property type="entry name" value="Ig-like_fold"/>
</dbReference>
<evidence type="ECO:0000313" key="2">
    <source>
        <dbReference type="Proteomes" id="UP001204798"/>
    </source>
</evidence>
<evidence type="ECO:0000313" key="1">
    <source>
        <dbReference type="EMBL" id="MCS3918462.1"/>
    </source>
</evidence>
<dbReference type="RefSeq" id="WP_259094259.1">
    <property type="nucleotide sequence ID" value="NZ_CP130454.1"/>
</dbReference>
<keyword evidence="2" id="KW-1185">Reference proteome</keyword>